<gene>
    <name evidence="1" type="ORF">SDC9_122639</name>
</gene>
<protein>
    <submittedName>
        <fullName evidence="1">Uncharacterized protein</fullName>
    </submittedName>
</protein>
<evidence type="ECO:0000313" key="1">
    <source>
        <dbReference type="EMBL" id="MPM75645.1"/>
    </source>
</evidence>
<dbReference type="AlphaFoldDB" id="A0A645CFG9"/>
<name>A0A645CFG9_9ZZZZ</name>
<proteinExistence type="predicted"/>
<dbReference type="EMBL" id="VSSQ01026762">
    <property type="protein sequence ID" value="MPM75645.1"/>
    <property type="molecule type" value="Genomic_DNA"/>
</dbReference>
<reference evidence="1" key="1">
    <citation type="submission" date="2019-08" db="EMBL/GenBank/DDBJ databases">
        <authorList>
            <person name="Kucharzyk K."/>
            <person name="Murdoch R.W."/>
            <person name="Higgins S."/>
            <person name="Loffler F."/>
        </authorList>
    </citation>
    <scope>NUCLEOTIDE SEQUENCE</scope>
</reference>
<organism evidence="1">
    <name type="scientific">bioreactor metagenome</name>
    <dbReference type="NCBI Taxonomy" id="1076179"/>
    <lineage>
        <taxon>unclassified sequences</taxon>
        <taxon>metagenomes</taxon>
        <taxon>ecological metagenomes</taxon>
    </lineage>
</organism>
<comment type="caution">
    <text evidence="1">The sequence shown here is derived from an EMBL/GenBank/DDBJ whole genome shotgun (WGS) entry which is preliminary data.</text>
</comment>
<sequence>MGLGEVLDPFQIFQRIAVAADGVLNLDEGGGRHIVAAALHFAGKISCTQHTPRDVDGDG</sequence>
<accession>A0A645CFG9</accession>